<keyword evidence="2 4" id="KW-0489">Methyltransferase</keyword>
<dbReference type="PANTHER" id="PTHR43619">
    <property type="entry name" value="S-ADENOSYL-L-METHIONINE-DEPENDENT METHYLTRANSFERASE YKTD-RELATED"/>
    <property type="match status" value="1"/>
</dbReference>
<name>A0A4Y7R7U0_9FIRM</name>
<keyword evidence="3 5" id="KW-0808">Transferase</keyword>
<protein>
    <recommendedName>
        <fullName evidence="4">S-adenosyl-L-methionine-dependent methyltransferase</fullName>
        <ecNumber evidence="4">2.1.1.-</ecNumber>
    </recommendedName>
</protein>
<dbReference type="GO" id="GO:0032259">
    <property type="term" value="P:methylation"/>
    <property type="evidence" value="ECO:0007669"/>
    <property type="project" value="UniProtKB-KW"/>
</dbReference>
<dbReference type="Proteomes" id="UP000298324">
    <property type="component" value="Unassembled WGS sequence"/>
</dbReference>
<evidence type="ECO:0000256" key="4">
    <source>
        <dbReference type="RuleBase" id="RU362030"/>
    </source>
</evidence>
<gene>
    <name evidence="5" type="ORF">Psch_03594</name>
</gene>
<dbReference type="GO" id="GO:0008168">
    <property type="term" value="F:methyltransferase activity"/>
    <property type="evidence" value="ECO:0007669"/>
    <property type="project" value="UniProtKB-UniRule"/>
</dbReference>
<dbReference type="Gene3D" id="3.40.50.150">
    <property type="entry name" value="Vaccinia Virus protein VP39"/>
    <property type="match status" value="1"/>
</dbReference>
<dbReference type="InterPro" id="IPR007213">
    <property type="entry name" value="Ppm1/Ppm2/Tcmp"/>
</dbReference>
<reference evidence="5 6" key="1">
    <citation type="journal article" date="2018" name="Environ. Microbiol.">
        <title>Novel energy conservation strategies and behaviour of Pelotomaculum schinkii driving syntrophic propionate catabolism.</title>
        <authorList>
            <person name="Hidalgo-Ahumada C.A.P."/>
            <person name="Nobu M.K."/>
            <person name="Narihiro T."/>
            <person name="Tamaki H."/>
            <person name="Liu W.T."/>
            <person name="Kamagata Y."/>
            <person name="Stams A.J.M."/>
            <person name="Imachi H."/>
            <person name="Sousa D.Z."/>
        </authorList>
    </citation>
    <scope>NUCLEOTIDE SEQUENCE [LARGE SCALE GENOMIC DNA]</scope>
    <source>
        <strain evidence="5 6">HH</strain>
    </source>
</reference>
<dbReference type="InterPro" id="IPR011610">
    <property type="entry name" value="SAM_mthyl_Trfase_ML2640-like"/>
</dbReference>
<dbReference type="PANTHER" id="PTHR43619:SF2">
    <property type="entry name" value="S-ADENOSYL-L-METHIONINE-DEPENDENT METHYLTRANSFERASES SUPERFAMILY PROTEIN"/>
    <property type="match status" value="1"/>
</dbReference>
<dbReference type="EMBL" id="QFGA01000003">
    <property type="protein sequence ID" value="TEB04832.1"/>
    <property type="molecule type" value="Genomic_DNA"/>
</dbReference>
<keyword evidence="6" id="KW-1185">Reference proteome</keyword>
<comment type="similarity">
    <text evidence="1 4">Belongs to the UPF0677 family.</text>
</comment>
<dbReference type="InterPro" id="IPR029063">
    <property type="entry name" value="SAM-dependent_MTases_sf"/>
</dbReference>
<keyword evidence="4" id="KW-0949">S-adenosyl-L-methionine</keyword>
<evidence type="ECO:0000256" key="2">
    <source>
        <dbReference type="ARBA" id="ARBA00022603"/>
    </source>
</evidence>
<sequence length="307" mass="34768">MDKKRASFTAMLMAYYRAYHAMHETPKIFDDFLACHLFTEDEHSFFENACSQAPRLDDPERAASLPDRAAAIAWALQTITPGPSMTLSRSRYTEEILDKAVGQGVRQYVILGAGFDTFAFRRPEMLEKLQVFEVDHPVTQAFKRQRLAEAGWKLPAQLHFVPVDFEQESLAEVLTRSSYNPQALSFFSWLGVTYYLTRDAIFTTLHDIANIVPAGSAIIFDYLDTDAFVPEKAAKRVKNTIRDAQQNAGEPMITGFDPSSLAADLASLGFYLQENLSPTDIEERYFKGRTDDYHACEHLHFAKVVVE</sequence>
<evidence type="ECO:0000313" key="5">
    <source>
        <dbReference type="EMBL" id="TEB04832.1"/>
    </source>
</evidence>
<dbReference type="AlphaFoldDB" id="A0A4Y7R7U0"/>
<evidence type="ECO:0000256" key="3">
    <source>
        <dbReference type="ARBA" id="ARBA00022679"/>
    </source>
</evidence>
<dbReference type="EC" id="2.1.1.-" evidence="4"/>
<accession>A0A4Y7R7U0</accession>
<dbReference type="Pfam" id="PF04072">
    <property type="entry name" value="LCM"/>
    <property type="match status" value="1"/>
</dbReference>
<dbReference type="RefSeq" id="WP_190259142.1">
    <property type="nucleotide sequence ID" value="NZ_QFGA01000003.1"/>
</dbReference>
<dbReference type="SUPFAM" id="SSF53335">
    <property type="entry name" value="S-adenosyl-L-methionine-dependent methyltransferases"/>
    <property type="match status" value="1"/>
</dbReference>
<dbReference type="NCBIfam" id="TIGR00027">
    <property type="entry name" value="mthyl_TIGR00027"/>
    <property type="match status" value="1"/>
</dbReference>
<evidence type="ECO:0000313" key="6">
    <source>
        <dbReference type="Proteomes" id="UP000298324"/>
    </source>
</evidence>
<evidence type="ECO:0000256" key="1">
    <source>
        <dbReference type="ARBA" id="ARBA00008138"/>
    </source>
</evidence>
<proteinExistence type="inferred from homology"/>
<comment type="function">
    <text evidence="4">Exhibits S-adenosyl-L-methionine-dependent methyltransferase activity.</text>
</comment>
<organism evidence="5 6">
    <name type="scientific">Pelotomaculum schinkii</name>
    <dbReference type="NCBI Taxonomy" id="78350"/>
    <lineage>
        <taxon>Bacteria</taxon>
        <taxon>Bacillati</taxon>
        <taxon>Bacillota</taxon>
        <taxon>Clostridia</taxon>
        <taxon>Eubacteriales</taxon>
        <taxon>Desulfotomaculaceae</taxon>
        <taxon>Pelotomaculum</taxon>
    </lineage>
</organism>
<comment type="caution">
    <text evidence="5">The sequence shown here is derived from an EMBL/GenBank/DDBJ whole genome shotgun (WGS) entry which is preliminary data.</text>
</comment>